<feature type="binding site" evidence="6">
    <location>
        <position position="504"/>
    </location>
    <ligand>
        <name>Zn(2+)</name>
        <dbReference type="ChEBI" id="CHEBI:29105"/>
    </ligand>
</feature>
<evidence type="ECO:0000256" key="4">
    <source>
        <dbReference type="ARBA" id="ARBA00022833"/>
    </source>
</evidence>
<reference evidence="7 8" key="1">
    <citation type="submission" date="2016-10" db="EMBL/GenBank/DDBJ databases">
        <authorList>
            <person name="de Groot N.N."/>
        </authorList>
    </citation>
    <scope>NUCLEOTIDE SEQUENCE [LARGE SCALE GENOMIC DNA]</scope>
    <source>
        <strain evidence="7">1</strain>
    </source>
</reference>
<feature type="binding site" evidence="6">
    <location>
        <position position="519"/>
    </location>
    <ligand>
        <name>Zn(2+)</name>
        <dbReference type="ChEBI" id="CHEBI:29105"/>
    </ligand>
</feature>
<proteinExistence type="inferred from homology"/>
<dbReference type="HAMAP" id="MF_01871">
    <property type="entry name" value="DabA"/>
    <property type="match status" value="1"/>
</dbReference>
<dbReference type="InterPro" id="IPR018752">
    <property type="entry name" value="DabA"/>
</dbReference>
<evidence type="ECO:0000313" key="8">
    <source>
        <dbReference type="Proteomes" id="UP000198729"/>
    </source>
</evidence>
<keyword evidence="8" id="KW-1185">Reference proteome</keyword>
<evidence type="ECO:0000256" key="3">
    <source>
        <dbReference type="ARBA" id="ARBA00022723"/>
    </source>
</evidence>
<dbReference type="PANTHER" id="PTHR38344:SF1">
    <property type="entry name" value="INORGANIC CARBON TRANSPORTER SUBUNIT DABA-RELATED"/>
    <property type="match status" value="1"/>
</dbReference>
<evidence type="ECO:0000313" key="7">
    <source>
        <dbReference type="EMBL" id="SCZ84864.1"/>
    </source>
</evidence>
<dbReference type="Pfam" id="PF10070">
    <property type="entry name" value="DabA"/>
    <property type="match status" value="1"/>
</dbReference>
<evidence type="ECO:0000256" key="6">
    <source>
        <dbReference type="HAMAP-Rule" id="MF_01871"/>
    </source>
</evidence>
<dbReference type="AlphaFoldDB" id="A0A1G5SCD9"/>
<dbReference type="STRING" id="51642.NSMM_290003"/>
<feature type="binding site" evidence="6">
    <location>
        <position position="335"/>
    </location>
    <ligand>
        <name>Zn(2+)</name>
        <dbReference type="ChEBI" id="CHEBI:29105"/>
    </ligand>
</feature>
<comment type="similarity">
    <text evidence="6">Belongs to the inorganic carbon transporter (TC 9.A.2) DabA family.</text>
</comment>
<dbReference type="GO" id="GO:0008270">
    <property type="term" value="F:zinc ion binding"/>
    <property type="evidence" value="ECO:0007669"/>
    <property type="project" value="UniProtKB-UniRule"/>
</dbReference>
<organism evidence="7 8">
    <name type="scientific">Nitrosomonas mobilis</name>
    <dbReference type="NCBI Taxonomy" id="51642"/>
    <lineage>
        <taxon>Bacteria</taxon>
        <taxon>Pseudomonadati</taxon>
        <taxon>Pseudomonadota</taxon>
        <taxon>Betaproteobacteria</taxon>
        <taxon>Nitrosomonadales</taxon>
        <taxon>Nitrosomonadaceae</taxon>
        <taxon>Nitrosomonas</taxon>
    </lineage>
</organism>
<comment type="function">
    <text evidence="6">Part of an energy-coupled inorganic carbon pump.</text>
</comment>
<comment type="cofactor">
    <cofactor evidence="6">
        <name>Zn(2+)</name>
        <dbReference type="ChEBI" id="CHEBI:29105"/>
    </cofactor>
</comment>
<evidence type="ECO:0000256" key="2">
    <source>
        <dbReference type="ARBA" id="ARBA00022475"/>
    </source>
</evidence>
<dbReference type="Proteomes" id="UP000198729">
    <property type="component" value="Unassembled WGS sequence"/>
</dbReference>
<dbReference type="PANTHER" id="PTHR38344">
    <property type="entry name" value="UPF0753 PROTEIN AQ_863"/>
    <property type="match status" value="1"/>
</dbReference>
<evidence type="ECO:0000256" key="5">
    <source>
        <dbReference type="ARBA" id="ARBA00023136"/>
    </source>
</evidence>
<keyword evidence="3 6" id="KW-0479">Metal-binding</keyword>
<evidence type="ECO:0000256" key="1">
    <source>
        <dbReference type="ARBA" id="ARBA00022448"/>
    </source>
</evidence>
<keyword evidence="1 6" id="KW-0813">Transport</keyword>
<comment type="subcellular location">
    <subcellularLocation>
        <location evidence="6">Cell membrane</location>
        <topology evidence="6">Peripheral membrane protein</topology>
    </subcellularLocation>
</comment>
<dbReference type="RefSeq" id="WP_090284698.1">
    <property type="nucleotide sequence ID" value="NZ_FMWO01000035.1"/>
</dbReference>
<name>A0A1G5SCD9_9PROT</name>
<keyword evidence="2 6" id="KW-1003">Cell membrane</keyword>
<dbReference type="OrthoDB" id="9805101at2"/>
<comment type="subunit">
    <text evidence="6">Forms a complex with DabB.</text>
</comment>
<gene>
    <name evidence="6" type="primary">dabA</name>
    <name evidence="7" type="ORF">NSMM_290003</name>
</gene>
<feature type="binding site" evidence="6">
    <location>
        <position position="333"/>
    </location>
    <ligand>
        <name>Zn(2+)</name>
        <dbReference type="ChEBI" id="CHEBI:29105"/>
    </ligand>
</feature>
<dbReference type="GO" id="GO:0005886">
    <property type="term" value="C:plasma membrane"/>
    <property type="evidence" value="ECO:0007669"/>
    <property type="project" value="UniProtKB-SubCell"/>
</dbReference>
<keyword evidence="5 6" id="KW-0472">Membrane</keyword>
<dbReference type="EMBL" id="FMWO01000035">
    <property type="protein sequence ID" value="SCZ84864.1"/>
    <property type="molecule type" value="Genomic_DNA"/>
</dbReference>
<protein>
    <recommendedName>
        <fullName evidence="6">Probable inorganic carbon transporter subunit DabA</fullName>
    </recommendedName>
</protein>
<sequence length="847" mass="97292">MDIETSFDEHRVLHDLKHYLPAQAPLKDFIHHNTLHAFQNLKFHDACRTATKLWGYKTKLRLDEYRALYESGGIRKDVLRNIVSERKGQDKVDEFINKLINYDYDTFVYPRIGVLRANWESIYRIDLDQLTQPLLFRILCNYLDQGISLWAFPIGNQGFLAALRTMEKESAVSLFKKPRAHKMLVSGDLSISALLRILVGDETLYEQYLYDQQFSHQGWSGIVSVIEDQPNLLLNRKEITLHDLIIFELLLEIDALDAQFGEIWAPMTTKLADRPKLKSLLADVPRTELDEVLETWHDAFEWSYYNSVLTALQKQPELEENSSANKSFQAWFCIDDRETSLRRHLEKADPECETFSTAGFFGVEFYFQPEHGKFYAKHCPAPVTPKYLIKETETHHARKDEPMLSKLSHTLFRGWLISQTLGFASALKLLSNIFRPTASPAMAYSFGHMYQLSSLTIENKDTGDVENGLQIGYTLEEMASRLENVLRMGGLVDHFAPIVYMFGHGASSINNPHYTAYDCGACSGRPGSVNARVISHIGNHPEVRRILRTNGINIPDSTQFVGALHDTTRDEALYFDEEALSPDNLERHRKNVVTITKALDTHAKERARRFLTIPNIKRKPEQVHADVRQRSVELFEPRPELNHSTIAPCVVGRRALTKNIFFDRRITLTSYDYRTDPEGNYLFMAMGPIAPVMAGINLEYFFSRMDNYRMGAGTKLPYNIMGLIGVANGSDGDLRPGLPSQMIEVHDPVRLLVVIEHYPEIVLKVLKKLPPANYEHYLNEWMWTLVIHPETRELLMFKNGELVPFKPIPENIEKIPDWEPIVESAFRAPTTQIVDTTRENLPVFFTK</sequence>
<accession>A0A1G5SCD9</accession>
<keyword evidence="4 6" id="KW-0862">Zinc</keyword>